<feature type="compositionally biased region" description="Basic and acidic residues" evidence="7">
    <location>
        <begin position="203"/>
        <end position="216"/>
    </location>
</feature>
<dbReference type="PROSITE" id="PS50023">
    <property type="entry name" value="LIM_DOMAIN_2"/>
    <property type="match status" value="3"/>
</dbReference>
<evidence type="ECO:0000259" key="9">
    <source>
        <dbReference type="PROSITE" id="PS50238"/>
    </source>
</evidence>
<sequence length="1335" mass="150680">MSESRNIPTSRRPVKNVPSPPYRISSSNDVLQQDTISRSQSENRGSPAGPRAHNRSKSQSQSNNGFVPGKENPNVGQGYNSNWTTLIPPLPVFPQPAYKPENSKLMDLTTSQQIPPYLLQNPKPNSHIDKGYNRQSTITQKDTVYASPPMGHSMYPRDSPHSNYDTQKASQSQSFFTSQRQGLDTRIPQAPTQEHPPAQQPPKDPRRNHMDEDSLQRKTSRSKKSIRRKKKICKGCGKEITGQFVRALNSAFHVECFCCNECGNPCSAKFFPYDVTDEPTGFKFQVALCEYDYFKKLDLICYNCNKALRGPYITALGNKYHLEHFKCTICDAVFESDESYYEHDSEIYCHYHYSKLFATPCEGCHSPIVKQFVELFRGGRNQQWHPECYMVHKFWNVCILADSVGLEKKFGISGQMLHMKNIRDLDIEPDVLMGVIQQVEDSIMNCWLILSGFEEVTASCISDMLLNACTSNVLSGLHATGRLVVNIEVLFKALDEVQKLCTSLHSDDPGSPNSGEGSQTQDSFQYLKKEPRNICGKMMSYLALLRKSKQISLSGSLSTELLSVITGCAHYLKLMIRLGLHNALRVNKISGSTDGTDSFLTLTKNFERFNKGSSAANTEAIESSIQIPHKSTDLCHKCSRSIEKSCVRFGNRRWHLKCFGCSNCSKLISSNMEEVGRAKFDEKNNSVLCEECAHEIGTKDHSHGFQVVSDLDQLVYLLKIALQRSTIAITHEIDKKKQSKSDDSKSKALASINEDRQASAEDDYSKTLDDVTSLRTRRQSQKLSSIKRNARKSVILETPDADEAKDDFEIDEPLMTEGHDDTTHKNRTPYNRKASISSQLSFVTSQQDHEHFSLASRSKKSLKIKEEPQKQLQLGRTSDLLQSEKSLTLDDIPRIVAAEQAREQRPNAFKHHSSYQKQKRMQSVKTIAAASGKSDDTAKPSTGVSNVSAASPSQRGVSSAQVKSPPDSKFKSKYYSELTKTEHFILRHIAVEALGQISSHKYQKETLLNLIQTRKQATFWDKFKFGDSKKDKNINVFGVDLQDLTKKYGVDSDLGVGPSRLRIPLVIDDIISSLRQKDMSVEGIFRLNGNIKKLKDLTEQINKNPLKSPDFSTQSAIQLAALMKKWLRELPNPLLTYNLYDIWISSQRETDPRVKKRILQLAYCMLPRSHRNLVEVLLYFFSWVASFAEIDNETGSKMDIHNLATVITPNILTSKASQSDQTSNSGDNYFLAIEVVNYLIEFHEEFSLIPTELLEYYEKCGFNTMVHDGKSDHISTKEILNKLEKVTKETPDFFLKYDAQLPENDSSQGFYSLPNTISRGHSKVIGESHGETADV</sequence>
<feature type="domain" description="Rho-GAP" evidence="9">
    <location>
        <begin position="1039"/>
        <end position="1247"/>
    </location>
</feature>
<dbReference type="HOGENOM" id="CLU_001321_1_0_1"/>
<dbReference type="STRING" id="559304.G8Y657"/>
<dbReference type="PROSITE" id="PS00478">
    <property type="entry name" value="LIM_DOMAIN_1"/>
    <property type="match status" value="2"/>
</dbReference>
<feature type="domain" description="LIM zinc-binding" evidence="8">
    <location>
        <begin position="299"/>
        <end position="359"/>
    </location>
</feature>
<dbReference type="SUPFAM" id="SSF48350">
    <property type="entry name" value="GTPase activation domain, GAP"/>
    <property type="match status" value="1"/>
</dbReference>
<dbReference type="GO" id="GO:0030036">
    <property type="term" value="P:actin cytoskeleton organization"/>
    <property type="evidence" value="ECO:0007669"/>
    <property type="project" value="TreeGrafter"/>
</dbReference>
<name>G8Y657_PICSO</name>
<dbReference type="GO" id="GO:0005737">
    <property type="term" value="C:cytoplasm"/>
    <property type="evidence" value="ECO:0007669"/>
    <property type="project" value="TreeGrafter"/>
</dbReference>
<dbReference type="GO" id="GO:0030695">
    <property type="term" value="F:GTPase regulator activity"/>
    <property type="evidence" value="ECO:0007669"/>
    <property type="project" value="UniProtKB-ARBA"/>
</dbReference>
<feature type="region of interest" description="Disordered" evidence="7">
    <location>
        <begin position="119"/>
        <end position="226"/>
    </location>
</feature>
<comment type="subcellular location">
    <subcellularLocation>
        <location evidence="1">Nucleus</location>
    </subcellularLocation>
</comment>
<reference evidence="11" key="1">
    <citation type="submission" date="2011-10" db="EMBL/GenBank/DDBJ databases">
        <authorList>
            <person name="Genoscope - CEA"/>
        </authorList>
    </citation>
    <scope>NUCLEOTIDE SEQUENCE</scope>
</reference>
<feature type="compositionally biased region" description="Polar residues" evidence="7">
    <location>
        <begin position="939"/>
        <end position="962"/>
    </location>
</feature>
<dbReference type="Pfam" id="PF00412">
    <property type="entry name" value="LIM"/>
    <property type="match status" value="3"/>
</dbReference>
<feature type="compositionally biased region" description="Basic and acidic residues" evidence="7">
    <location>
        <begin position="753"/>
        <end position="766"/>
    </location>
</feature>
<dbReference type="OrthoDB" id="20689at2759"/>
<dbReference type="Proteomes" id="UP000005222">
    <property type="component" value="Chromosome K"/>
</dbReference>
<keyword evidence="3" id="KW-0677">Repeat</keyword>
<dbReference type="CDD" id="cd09392">
    <property type="entry name" value="LIM2_Lrg1p_like"/>
    <property type="match status" value="1"/>
</dbReference>
<evidence type="ECO:0000256" key="7">
    <source>
        <dbReference type="SAM" id="MobiDB-lite"/>
    </source>
</evidence>
<feature type="compositionally biased region" description="Low complexity" evidence="7">
    <location>
        <begin position="170"/>
        <end position="181"/>
    </location>
</feature>
<dbReference type="Gene3D" id="2.10.110.10">
    <property type="entry name" value="Cysteine Rich Protein"/>
    <property type="match status" value="4"/>
</dbReference>
<dbReference type="eggNOG" id="KOG1703">
    <property type="taxonomic scope" value="Eukaryota"/>
</dbReference>
<dbReference type="EMBL" id="FO082049">
    <property type="protein sequence ID" value="CCE84087.1"/>
    <property type="molecule type" value="Genomic_DNA"/>
</dbReference>
<keyword evidence="6" id="KW-0440">LIM domain</keyword>
<gene>
    <name evidence="11" type="primary">Piso0_004690</name>
    <name evidence="10" type="ORF">GNLVRS01_PISO0K22428g</name>
    <name evidence="11" type="ORF">GNLVRS01_PISO0L22429g</name>
</gene>
<evidence type="ECO:0000256" key="1">
    <source>
        <dbReference type="ARBA" id="ARBA00004123"/>
    </source>
</evidence>
<dbReference type="SMART" id="SM00132">
    <property type="entry name" value="LIM"/>
    <property type="match status" value="3"/>
</dbReference>
<keyword evidence="12" id="KW-1185">Reference proteome</keyword>
<reference evidence="12" key="2">
    <citation type="journal article" date="2012" name="G3 (Bethesda)">
        <title>Pichia sorbitophila, an interspecies yeast hybrid reveals early steps of genome resolution following polyploidization.</title>
        <authorList>
            <person name="Leh Louis V."/>
            <person name="Despons L."/>
            <person name="Friedrich A."/>
            <person name="Martin T."/>
            <person name="Durrens P."/>
            <person name="Casaregola S."/>
            <person name="Neuveglise C."/>
            <person name="Fairhead C."/>
            <person name="Marck C."/>
            <person name="Cruz J.A."/>
            <person name="Straub M.L."/>
            <person name="Kugler V."/>
            <person name="Sacerdot C."/>
            <person name="Uzunov Z."/>
            <person name="Thierry A."/>
            <person name="Weiss S."/>
            <person name="Bleykasten C."/>
            <person name="De Montigny J."/>
            <person name="Jacques N."/>
            <person name="Jung P."/>
            <person name="Lemaire M."/>
            <person name="Mallet S."/>
            <person name="Morel G."/>
            <person name="Richard G.F."/>
            <person name="Sarkar A."/>
            <person name="Savel G."/>
            <person name="Schacherer J."/>
            <person name="Seret M.L."/>
            <person name="Talla E."/>
            <person name="Samson G."/>
            <person name="Jubin C."/>
            <person name="Poulain J."/>
            <person name="Vacherie B."/>
            <person name="Barbe V."/>
            <person name="Pelletier E."/>
            <person name="Sherman D.J."/>
            <person name="Westhof E."/>
            <person name="Weissenbach J."/>
            <person name="Baret P.V."/>
            <person name="Wincker P."/>
            <person name="Gaillardin C."/>
            <person name="Dujon B."/>
            <person name="Souciet J.L."/>
        </authorList>
    </citation>
    <scope>NUCLEOTIDE SEQUENCE [LARGE SCALE GENOMIC DNA]</scope>
    <source>
        <strain evidence="12">ATCC MYA-4447 / BCRC 22081 / CBS 7064 / NBRC 10061 / NRRL Y-12695</strain>
    </source>
</reference>
<feature type="region of interest" description="Disordered" evidence="7">
    <location>
        <begin position="900"/>
        <end position="969"/>
    </location>
</feature>
<dbReference type="PANTHER" id="PTHR24215">
    <property type="entry name" value="RHO-GTPASE-ACTIVATING PROTEIN LRG1"/>
    <property type="match status" value="1"/>
</dbReference>
<dbReference type="PROSITE" id="PS50238">
    <property type="entry name" value="RHOGAP"/>
    <property type="match status" value="1"/>
</dbReference>
<feature type="compositionally biased region" description="Basic residues" evidence="7">
    <location>
        <begin position="908"/>
        <end position="922"/>
    </location>
</feature>
<dbReference type="Gene3D" id="1.10.555.10">
    <property type="entry name" value="Rho GTPase activation protein"/>
    <property type="match status" value="1"/>
</dbReference>
<organism evidence="11 12">
    <name type="scientific">Pichia sorbitophila (strain ATCC MYA-4447 / BCRC 22081 / CBS 7064 / NBRC 10061 / NRRL Y-12695)</name>
    <name type="common">Hybrid yeast</name>
    <dbReference type="NCBI Taxonomy" id="559304"/>
    <lineage>
        <taxon>Eukaryota</taxon>
        <taxon>Fungi</taxon>
        <taxon>Dikarya</taxon>
        <taxon>Ascomycota</taxon>
        <taxon>Saccharomycotina</taxon>
        <taxon>Pichiomycetes</taxon>
        <taxon>Debaryomycetaceae</taxon>
        <taxon>Millerozyma</taxon>
    </lineage>
</organism>
<dbReference type="GO" id="GO:0007165">
    <property type="term" value="P:signal transduction"/>
    <property type="evidence" value="ECO:0007669"/>
    <property type="project" value="InterPro"/>
</dbReference>
<dbReference type="EMBL" id="FO082048">
    <property type="protein sequence ID" value="CCE85118.1"/>
    <property type="molecule type" value="Genomic_DNA"/>
</dbReference>
<dbReference type="Proteomes" id="UP000005222">
    <property type="component" value="Chromosome L"/>
</dbReference>
<dbReference type="GO" id="GO:0046872">
    <property type="term" value="F:metal ion binding"/>
    <property type="evidence" value="ECO:0007669"/>
    <property type="project" value="UniProtKB-KW"/>
</dbReference>
<dbReference type="eggNOG" id="KOG2710">
    <property type="taxonomic scope" value="Eukaryota"/>
</dbReference>
<feature type="region of interest" description="Disordered" evidence="7">
    <location>
        <begin position="844"/>
        <end position="878"/>
    </location>
</feature>
<dbReference type="InterPro" id="IPR001781">
    <property type="entry name" value="Znf_LIM"/>
</dbReference>
<evidence type="ECO:0000259" key="8">
    <source>
        <dbReference type="PROSITE" id="PS50023"/>
    </source>
</evidence>
<evidence type="ECO:0000256" key="3">
    <source>
        <dbReference type="ARBA" id="ARBA00022737"/>
    </source>
</evidence>
<evidence type="ECO:0000256" key="5">
    <source>
        <dbReference type="ARBA" id="ARBA00023242"/>
    </source>
</evidence>
<keyword evidence="5" id="KW-0539">Nucleus</keyword>
<evidence type="ECO:0000313" key="12">
    <source>
        <dbReference type="Proteomes" id="UP000005222"/>
    </source>
</evidence>
<dbReference type="CDD" id="cd09391">
    <property type="entry name" value="LIM1_Lrg1p_like"/>
    <property type="match status" value="1"/>
</dbReference>
<accession>G8Y657</accession>
<feature type="domain" description="LIM zinc-binding" evidence="8">
    <location>
        <begin position="231"/>
        <end position="296"/>
    </location>
</feature>
<dbReference type="SUPFAM" id="SSF57716">
    <property type="entry name" value="Glucocorticoid receptor-like (DNA-binding domain)"/>
    <property type="match status" value="3"/>
</dbReference>
<feature type="region of interest" description="Disordered" evidence="7">
    <location>
        <begin position="733"/>
        <end position="766"/>
    </location>
</feature>
<feature type="region of interest" description="Disordered" evidence="7">
    <location>
        <begin position="1"/>
        <end position="82"/>
    </location>
</feature>
<feature type="domain" description="LIM zinc-binding" evidence="8">
    <location>
        <begin position="633"/>
        <end position="699"/>
    </location>
</feature>
<dbReference type="FunCoup" id="G8Y657">
    <property type="interactions" value="31"/>
</dbReference>
<dbReference type="SMART" id="SM00324">
    <property type="entry name" value="RhoGAP"/>
    <property type="match status" value="1"/>
</dbReference>
<dbReference type="Pfam" id="PF00620">
    <property type="entry name" value="RhoGAP"/>
    <property type="match status" value="1"/>
</dbReference>
<evidence type="ECO:0000256" key="6">
    <source>
        <dbReference type="PROSITE-ProRule" id="PRU00125"/>
    </source>
</evidence>
<dbReference type="PANTHER" id="PTHR24215:SF10">
    <property type="entry name" value="RHO-GTPASE-ACTIVATING PROTEIN LRG1"/>
    <property type="match status" value="1"/>
</dbReference>
<feature type="compositionally biased region" description="Polar residues" evidence="7">
    <location>
        <begin position="133"/>
        <end position="142"/>
    </location>
</feature>
<dbReference type="InParanoid" id="G8Y657"/>
<dbReference type="InterPro" id="IPR000198">
    <property type="entry name" value="RhoGAP_dom"/>
</dbReference>
<protein>
    <submittedName>
        <fullName evidence="11">Piso0_004690 protein</fullName>
    </submittedName>
</protein>
<proteinExistence type="predicted"/>
<dbReference type="GO" id="GO:0005634">
    <property type="term" value="C:nucleus"/>
    <property type="evidence" value="ECO:0007669"/>
    <property type="project" value="UniProtKB-SubCell"/>
</dbReference>
<evidence type="ECO:0000256" key="4">
    <source>
        <dbReference type="ARBA" id="ARBA00022833"/>
    </source>
</evidence>
<evidence type="ECO:0000256" key="2">
    <source>
        <dbReference type="ARBA" id="ARBA00022723"/>
    </source>
</evidence>
<evidence type="ECO:0000313" key="11">
    <source>
        <dbReference type="EMBL" id="CCE85118.1"/>
    </source>
</evidence>
<keyword evidence="2 6" id="KW-0479">Metal-binding</keyword>
<dbReference type="InterPro" id="IPR008936">
    <property type="entry name" value="Rho_GTPase_activation_prot"/>
</dbReference>
<feature type="compositionally biased region" description="Basic and acidic residues" evidence="7">
    <location>
        <begin position="733"/>
        <end position="746"/>
    </location>
</feature>
<feature type="compositionally biased region" description="Polar residues" evidence="7">
    <location>
        <begin position="24"/>
        <end position="44"/>
    </location>
</feature>
<keyword evidence="4 6" id="KW-0862">Zinc</keyword>
<evidence type="ECO:0000313" key="10">
    <source>
        <dbReference type="EMBL" id="CCE84087.1"/>
    </source>
</evidence>